<evidence type="ECO:0000313" key="15">
    <source>
        <dbReference type="Proteomes" id="UP000594260"/>
    </source>
</evidence>
<dbReference type="OrthoDB" id="360839at2759"/>
<dbReference type="KEGG" id="vde:111249670"/>
<evidence type="ECO:0000256" key="3">
    <source>
        <dbReference type="ARBA" id="ARBA00022723"/>
    </source>
</evidence>
<dbReference type="Pfam" id="PF01435">
    <property type="entry name" value="Peptidase_M48"/>
    <property type="match status" value="1"/>
</dbReference>
<dbReference type="EC" id="3.4.24.84" evidence="1"/>
<dbReference type="EnsemblMetazoa" id="XM_022803867">
    <property type="protein sequence ID" value="XP_022659602"/>
    <property type="gene ID" value="LOC111249670"/>
</dbReference>
<keyword evidence="2" id="KW-0645">Protease</keyword>
<feature type="transmembrane region" description="Helical" evidence="11">
    <location>
        <begin position="421"/>
        <end position="441"/>
    </location>
</feature>
<sequence length="643" mass="72320">MVRCARPTKKPPVTGVQGPHREVMPSIQELLTEQVSGAWAQPGLYFFTVAFLWVNYLWQTYLLVRQYKVLKGNPVLPLKLKRILDPQYYAKSRAYRLDRVLFAIVQNTLTHVYTILILNYEITPKLWNWTTGFIVARGYKGDPELIASVVFISLLLLISGLASLPWDIYATFFIQIKHGISKQSMACYLREAMKSLLIHQVTTLPMSCTLLYLVKRIGPWSFGYFWVARCLLSILRETFYMTLIAPYFQKLYPLPNNRLRSAVESLSTSIGFPLRELYVFEVSQYTTISNAHIAGVFKGKSIILFDTLLKHETVPLDESPKSKSKAQTEKKAPKANLNSRVRFSRGPKDDSCRTKTHYSRRRFPDEDVLAIVCHEIGHWKMSHIPKLFILAELDNLINHLLVGLLYQMPGIFRAFGFHKDTPALIGVVLVAGLLITPYNVLMNFLRTWYKRHCEIQADQFVHKMQQGPYMEKAVITMNMDSLSFPLYDPIYNAWHNSHPPLPQRIEILRGDYTGATGLSTCHLRGQPAYYSPGSVGPSSRPAVRAQFSKAAGKMVKSPVHSKMILKGSKVAVKTRGVVVKVIPGVTSRSPQIKLPSGKVTSPKAASESAKSGSLPTQAAQPVQQHPTSGGPSQSSEPQSGSPK</sequence>
<proteinExistence type="predicted"/>
<keyword evidence="6" id="KW-0482">Metalloprotease</keyword>
<protein>
    <recommendedName>
        <fullName evidence="1">Ste24 endopeptidase</fullName>
        <ecNumber evidence="1">3.4.24.84</ecNumber>
    </recommendedName>
</protein>
<evidence type="ECO:0000256" key="9">
    <source>
        <dbReference type="PIRSR" id="PIRSR627057-2"/>
    </source>
</evidence>
<feature type="binding site" evidence="9">
    <location>
        <position position="454"/>
    </location>
    <ligand>
        <name>Zn(2+)</name>
        <dbReference type="ChEBI" id="CHEBI:29105"/>
        <note>catalytic</note>
    </ligand>
</feature>
<evidence type="ECO:0000256" key="4">
    <source>
        <dbReference type="ARBA" id="ARBA00022801"/>
    </source>
</evidence>
<dbReference type="InParanoid" id="A0A7M7JZU6"/>
<evidence type="ECO:0000256" key="5">
    <source>
        <dbReference type="ARBA" id="ARBA00022833"/>
    </source>
</evidence>
<keyword evidence="4" id="KW-0378">Hydrolase</keyword>
<dbReference type="Pfam" id="PF16491">
    <property type="entry name" value="Peptidase_M48_N"/>
    <property type="match status" value="1"/>
</dbReference>
<feature type="compositionally biased region" description="Low complexity" evidence="10">
    <location>
        <begin position="628"/>
        <end position="643"/>
    </location>
</feature>
<dbReference type="RefSeq" id="XP_022659610.1">
    <property type="nucleotide sequence ID" value="XM_022803875.1"/>
</dbReference>
<keyword evidence="11" id="KW-0472">Membrane</keyword>
<evidence type="ECO:0000259" key="13">
    <source>
        <dbReference type="Pfam" id="PF16491"/>
    </source>
</evidence>
<organism evidence="14 15">
    <name type="scientific">Varroa destructor</name>
    <name type="common">Honeybee mite</name>
    <dbReference type="NCBI Taxonomy" id="109461"/>
    <lineage>
        <taxon>Eukaryota</taxon>
        <taxon>Metazoa</taxon>
        <taxon>Ecdysozoa</taxon>
        <taxon>Arthropoda</taxon>
        <taxon>Chelicerata</taxon>
        <taxon>Arachnida</taxon>
        <taxon>Acari</taxon>
        <taxon>Parasitiformes</taxon>
        <taxon>Mesostigmata</taxon>
        <taxon>Gamasina</taxon>
        <taxon>Dermanyssoidea</taxon>
        <taxon>Varroidae</taxon>
        <taxon>Varroa</taxon>
    </lineage>
</organism>
<evidence type="ECO:0000313" key="14">
    <source>
        <dbReference type="EnsemblMetazoa" id="XP_022659610"/>
    </source>
</evidence>
<dbReference type="EnsemblMetazoa" id="XM_022803885">
    <property type="protein sequence ID" value="XP_022659620"/>
    <property type="gene ID" value="LOC111249670"/>
</dbReference>
<dbReference type="GO" id="GO:0004222">
    <property type="term" value="F:metalloendopeptidase activity"/>
    <property type="evidence" value="ECO:0007669"/>
    <property type="project" value="InterPro"/>
</dbReference>
<keyword evidence="3 9" id="KW-0479">Metal-binding</keyword>
<evidence type="ECO:0000259" key="12">
    <source>
        <dbReference type="Pfam" id="PF01435"/>
    </source>
</evidence>
<dbReference type="InterPro" id="IPR032456">
    <property type="entry name" value="Peptidase_M48_N"/>
</dbReference>
<feature type="compositionally biased region" description="Polar residues" evidence="10">
    <location>
        <begin position="608"/>
        <end position="627"/>
    </location>
</feature>
<feature type="transmembrane region" description="Helical" evidence="11">
    <location>
        <begin position="396"/>
        <end position="415"/>
    </location>
</feature>
<dbReference type="RefSeq" id="XP_022659593.1">
    <property type="nucleotide sequence ID" value="XM_022803858.1"/>
</dbReference>
<feature type="transmembrane region" description="Helical" evidence="11">
    <location>
        <begin position="100"/>
        <end position="120"/>
    </location>
</feature>
<feature type="region of interest" description="Disordered" evidence="10">
    <location>
        <begin position="1"/>
        <end position="20"/>
    </location>
</feature>
<name>A0A7M7JZU6_VARDE</name>
<evidence type="ECO:0000256" key="6">
    <source>
        <dbReference type="ARBA" id="ARBA00023049"/>
    </source>
</evidence>
<dbReference type="EnsemblMetazoa" id="XM_022803858">
    <property type="protein sequence ID" value="XP_022659593"/>
    <property type="gene ID" value="LOC111249670"/>
</dbReference>
<keyword evidence="5 9" id="KW-0862">Zinc</keyword>
<evidence type="ECO:0000256" key="10">
    <source>
        <dbReference type="SAM" id="MobiDB-lite"/>
    </source>
</evidence>
<dbReference type="GeneID" id="111249670"/>
<dbReference type="CDD" id="cd07343">
    <property type="entry name" value="M48A_Zmpste24p_like"/>
    <property type="match status" value="1"/>
</dbReference>
<dbReference type="RefSeq" id="XP_022659620.1">
    <property type="nucleotide sequence ID" value="XM_022803885.1"/>
</dbReference>
<feature type="active site" description="Proton donor" evidence="8">
    <location>
        <position position="458"/>
    </location>
</feature>
<evidence type="ECO:0000256" key="2">
    <source>
        <dbReference type="ARBA" id="ARBA00022670"/>
    </source>
</evidence>
<feature type="active site" evidence="8">
    <location>
        <position position="375"/>
    </location>
</feature>
<feature type="region of interest" description="Disordered" evidence="10">
    <location>
        <begin position="588"/>
        <end position="643"/>
    </location>
</feature>
<feature type="domain" description="CAAX prenyl protease 1 N-terminal" evidence="13">
    <location>
        <begin position="66"/>
        <end position="250"/>
    </location>
</feature>
<feature type="binding site" evidence="9">
    <location>
        <position position="374"/>
    </location>
    <ligand>
        <name>Zn(2+)</name>
        <dbReference type="ChEBI" id="CHEBI:29105"/>
        <note>catalytic</note>
    </ligand>
</feature>
<dbReference type="GO" id="GO:0046872">
    <property type="term" value="F:metal ion binding"/>
    <property type="evidence" value="ECO:0007669"/>
    <property type="project" value="UniProtKB-KW"/>
</dbReference>
<comment type="catalytic activity">
    <reaction evidence="7">
        <text>Hydrolyzes the peptide bond -P2-(S-farnesyl or geranylgeranyl)C-P1'-P2'-P3'-COOH where P1' and P2' are amino acids with aliphatic side chains and P3' is any C-terminal residue.</text>
        <dbReference type="EC" id="3.4.24.84"/>
    </reaction>
</comment>
<feature type="transmembrane region" description="Helical" evidence="11">
    <location>
        <begin position="145"/>
        <end position="174"/>
    </location>
</feature>
<feature type="region of interest" description="Disordered" evidence="10">
    <location>
        <begin position="316"/>
        <end position="338"/>
    </location>
</feature>
<evidence type="ECO:0000256" key="1">
    <source>
        <dbReference type="ARBA" id="ARBA00012336"/>
    </source>
</evidence>
<dbReference type="EnsemblMetazoa" id="XM_022803875">
    <property type="protein sequence ID" value="XP_022659610"/>
    <property type="gene ID" value="LOC111249670"/>
</dbReference>
<keyword evidence="11" id="KW-0812">Transmembrane</keyword>
<dbReference type="Gene3D" id="3.30.2010.10">
    <property type="entry name" value="Metalloproteases ('zincins'), catalytic domain"/>
    <property type="match status" value="1"/>
</dbReference>
<feature type="binding site" evidence="9">
    <location>
        <position position="378"/>
    </location>
    <ligand>
        <name>Zn(2+)</name>
        <dbReference type="ChEBI" id="CHEBI:29105"/>
        <note>catalytic</note>
    </ligand>
</feature>
<keyword evidence="11" id="KW-1133">Transmembrane helix</keyword>
<evidence type="ECO:0000256" key="8">
    <source>
        <dbReference type="PIRSR" id="PIRSR627057-1"/>
    </source>
</evidence>
<evidence type="ECO:0000256" key="11">
    <source>
        <dbReference type="SAM" id="Phobius"/>
    </source>
</evidence>
<dbReference type="RefSeq" id="XP_022659602.1">
    <property type="nucleotide sequence ID" value="XM_022803867.1"/>
</dbReference>
<dbReference type="InterPro" id="IPR001915">
    <property type="entry name" value="Peptidase_M48"/>
</dbReference>
<dbReference type="PANTHER" id="PTHR10120">
    <property type="entry name" value="CAAX PRENYL PROTEASE 1"/>
    <property type="match status" value="1"/>
</dbReference>
<dbReference type="Proteomes" id="UP000594260">
    <property type="component" value="Unplaced"/>
</dbReference>
<dbReference type="GO" id="GO:0071586">
    <property type="term" value="P:CAAX-box protein processing"/>
    <property type="evidence" value="ECO:0007669"/>
    <property type="project" value="InterPro"/>
</dbReference>
<keyword evidence="15" id="KW-1185">Reference proteome</keyword>
<dbReference type="AlphaFoldDB" id="A0A7M7JZU6"/>
<feature type="domain" description="Peptidase M48" evidence="12">
    <location>
        <begin position="253"/>
        <end position="509"/>
    </location>
</feature>
<dbReference type="InterPro" id="IPR027057">
    <property type="entry name" value="CAXX_Prtase_1"/>
</dbReference>
<comment type="cofactor">
    <cofactor evidence="9">
        <name>Zn(2+)</name>
        <dbReference type="ChEBI" id="CHEBI:29105"/>
    </cofactor>
    <text evidence="9">Binds 1 zinc ion per subunit.</text>
</comment>
<feature type="compositionally biased region" description="Basic and acidic residues" evidence="10">
    <location>
        <begin position="316"/>
        <end position="332"/>
    </location>
</feature>
<evidence type="ECO:0000256" key="7">
    <source>
        <dbReference type="ARBA" id="ARBA00044456"/>
    </source>
</evidence>
<reference evidence="14" key="1">
    <citation type="submission" date="2021-01" db="UniProtKB">
        <authorList>
            <consortium name="EnsemblMetazoa"/>
        </authorList>
    </citation>
    <scope>IDENTIFICATION</scope>
</reference>
<accession>A0A7M7JZU6</accession>